<keyword evidence="3" id="KW-1185">Reference proteome</keyword>
<name>A0ABN2BUL8_9ACTN</name>
<evidence type="ECO:0000256" key="1">
    <source>
        <dbReference type="SAM" id="MobiDB-lite"/>
    </source>
</evidence>
<protein>
    <submittedName>
        <fullName evidence="2">Uncharacterized protein</fullName>
    </submittedName>
</protein>
<evidence type="ECO:0000313" key="3">
    <source>
        <dbReference type="Proteomes" id="UP001501470"/>
    </source>
</evidence>
<accession>A0ABN2BUL8</accession>
<organism evidence="2 3">
    <name type="scientific">Dactylosporangium maewongense</name>
    <dbReference type="NCBI Taxonomy" id="634393"/>
    <lineage>
        <taxon>Bacteria</taxon>
        <taxon>Bacillati</taxon>
        <taxon>Actinomycetota</taxon>
        <taxon>Actinomycetes</taxon>
        <taxon>Micromonosporales</taxon>
        <taxon>Micromonosporaceae</taxon>
        <taxon>Dactylosporangium</taxon>
    </lineage>
</organism>
<feature type="compositionally biased region" description="Polar residues" evidence="1">
    <location>
        <begin position="109"/>
        <end position="118"/>
    </location>
</feature>
<dbReference type="Proteomes" id="UP001501470">
    <property type="component" value="Unassembled WGS sequence"/>
</dbReference>
<reference evidence="2 3" key="1">
    <citation type="journal article" date="2019" name="Int. J. Syst. Evol. Microbiol.">
        <title>The Global Catalogue of Microorganisms (GCM) 10K type strain sequencing project: providing services to taxonomists for standard genome sequencing and annotation.</title>
        <authorList>
            <consortium name="The Broad Institute Genomics Platform"/>
            <consortium name="The Broad Institute Genome Sequencing Center for Infectious Disease"/>
            <person name="Wu L."/>
            <person name="Ma J."/>
        </authorList>
    </citation>
    <scope>NUCLEOTIDE SEQUENCE [LARGE SCALE GENOMIC DNA]</scope>
    <source>
        <strain evidence="2 3">JCM 15933</strain>
    </source>
</reference>
<dbReference type="RefSeq" id="WP_344508439.1">
    <property type="nucleotide sequence ID" value="NZ_BAAAQD010000019.1"/>
</dbReference>
<proteinExistence type="predicted"/>
<evidence type="ECO:0000313" key="2">
    <source>
        <dbReference type="EMBL" id="GAA1547131.1"/>
    </source>
</evidence>
<comment type="caution">
    <text evidence="2">The sequence shown here is derived from an EMBL/GenBank/DDBJ whole genome shotgun (WGS) entry which is preliminary data.</text>
</comment>
<dbReference type="EMBL" id="BAAAQD010000019">
    <property type="protein sequence ID" value="GAA1547131.1"/>
    <property type="molecule type" value="Genomic_DNA"/>
</dbReference>
<sequence>MARSRSERNPRTAPCARSAARFAVKGLVVAGFAGVAWLLSASAAHASESSGSDGFASGTSLIAPVTNLVTGGGGTGLDLLDLGAGGSRHGADGHASSSGHTFGHIGSTGVPSRVSSGAPSGVSPRESRGDLLTGTVLTVLRPVTGTVLATTDGVTDKAAGKAATSASTKMPRLTTVNASSATNSRTKRPAKAGITIARKTQTQEPAVQAEPVGVGSPGDVVAAATGTSRAGVDSTRVVVSRAMGQLDRLDAGDATHEKPVADRTEAQGTRHVPLLPRPAPVPAPAAGITSGVPGTGSGLNHDGGAAATLPAAPAGTKVVTFRLDAVEDAELRLLAAEKPTVSPD</sequence>
<feature type="region of interest" description="Disordered" evidence="1">
    <location>
        <begin position="86"/>
        <end position="129"/>
    </location>
</feature>
<gene>
    <name evidence="2" type="ORF">GCM10009827_079200</name>
</gene>